<proteinExistence type="predicted"/>
<protein>
    <submittedName>
        <fullName evidence="1">Uncharacterized protein</fullName>
    </submittedName>
</protein>
<dbReference type="Gramene" id="MELO3C030204.2.1">
    <property type="protein sequence ID" value="MELO3C030204.2.1"/>
    <property type="gene ID" value="MELO3C030204.2"/>
</dbReference>
<evidence type="ECO:0000313" key="1">
    <source>
        <dbReference type="EnsemblPlants" id="MELO3C030204.2.1"/>
    </source>
</evidence>
<reference evidence="1" key="1">
    <citation type="submission" date="2023-03" db="UniProtKB">
        <authorList>
            <consortium name="EnsemblPlants"/>
        </authorList>
    </citation>
    <scope>IDENTIFICATION</scope>
</reference>
<sequence>MTFRIPVQLRQFPPDFLLLSSSLALMRDPEGVPESQMDLLLCEDVRKLISGHSKRGKNERSEPSSCKTSIILNKINNLNCGRYKSAKIMLNLNPSFTVVGTLMRLKDFAADYLHIWMKTPAASRKEDRAERREERGERELTFLISGI</sequence>
<name>A0A9I9E8B3_CUCME</name>
<organism evidence="1">
    <name type="scientific">Cucumis melo</name>
    <name type="common">Muskmelon</name>
    <dbReference type="NCBI Taxonomy" id="3656"/>
    <lineage>
        <taxon>Eukaryota</taxon>
        <taxon>Viridiplantae</taxon>
        <taxon>Streptophyta</taxon>
        <taxon>Embryophyta</taxon>
        <taxon>Tracheophyta</taxon>
        <taxon>Spermatophyta</taxon>
        <taxon>Magnoliopsida</taxon>
        <taxon>eudicotyledons</taxon>
        <taxon>Gunneridae</taxon>
        <taxon>Pentapetalae</taxon>
        <taxon>rosids</taxon>
        <taxon>fabids</taxon>
        <taxon>Cucurbitales</taxon>
        <taxon>Cucurbitaceae</taxon>
        <taxon>Benincaseae</taxon>
        <taxon>Cucumis</taxon>
    </lineage>
</organism>
<dbReference type="EnsemblPlants" id="MELO3C030204.2.1">
    <property type="protein sequence ID" value="MELO3C030204.2.1"/>
    <property type="gene ID" value="MELO3C030204.2"/>
</dbReference>
<accession>A0A9I9E8B3</accession>
<dbReference type="AlphaFoldDB" id="A0A9I9E8B3"/>